<dbReference type="CDD" id="cd01009">
    <property type="entry name" value="PBP2_YfhD_N"/>
    <property type="match status" value="1"/>
</dbReference>
<keyword evidence="7" id="KW-1185">Reference proteome</keyword>
<dbReference type="Gene3D" id="3.40.190.10">
    <property type="entry name" value="Periplasmic binding protein-like II"/>
    <property type="match status" value="4"/>
</dbReference>
<dbReference type="PANTHER" id="PTHR35936:SF32">
    <property type="entry name" value="MEMBRANE-BOUND LYTIC MUREIN TRANSGLYCOSYLASE F"/>
    <property type="match status" value="1"/>
</dbReference>
<dbReference type="EMBL" id="AQPF01000045">
    <property type="protein sequence ID" value="KAF0803910.1"/>
    <property type="molecule type" value="Genomic_DNA"/>
</dbReference>
<feature type="domain" description="Solute-binding protein family 3/N-terminal" evidence="5">
    <location>
        <begin position="275"/>
        <end position="499"/>
    </location>
</feature>
<dbReference type="Pfam" id="PF01464">
    <property type="entry name" value="SLT"/>
    <property type="match status" value="1"/>
</dbReference>
<sequence length="689" mass="78139">MHRAGRVWFWLWLCLLGLTACSDSVEGPFRNYTETGDLADIQEHGVLRLLAPRFDAEEEFVWEGVPTSEYRLEAEALAESLGLKPRWVYADDYAELSVMLNAGQADLIVTHYSRTDRRRERLSFCTPLAVVREVLVLPADRVGMSVADLGPLIIAAPRGTAYLETAQNLARRHDNIEVDRVSGALSEDELLRGITRGQYDAVIMDEPLFNALSIDYPELRSGPVVQPRRAIAWAVRKGNPDLREAVNRYIVAHRIKASEQEPEQRDWPAILNSGVLRVITSNNPASYFMWRGELMGFDYDLIRDFAQRYDLRLSMVVRDGPEQMLAALENGEGDVIAASMTVTPARRGKGWHYSQPYLEVHEQIIGPASAPPFKDLSELAGRTVTVAAGSAFLETLRALQNDGIGVEIEVRQNVSSEILMDRVAKGELDLTIADSHLVSMEKGYRDDLNVLWTLRQPRRIAWGLRERQPQLRHQLNDYIKRVREGRFYRTTFERYFQGQPTPSSLTAERVEPGKPISAYDDLVREQALKHGFDWLMVTAQMYQESHFDPEVRSFSGAEGLMQVMPLTARQLGYENLADPVQGIGAGVAYLNWLEGRFPAHLDLAEKTYFGLAAYNAGYGHVEDARRLAQRLGKDPDRWFGNVEEAMALLSHPRYARQARYGYVRGQETVQYVRDIRARYLGYLSATEKQ</sequence>
<proteinExistence type="inferred from homology"/>
<dbReference type="PROSITE" id="PS51257">
    <property type="entry name" value="PROKAR_LIPOPROTEIN"/>
    <property type="match status" value="1"/>
</dbReference>
<evidence type="ECO:0000256" key="3">
    <source>
        <dbReference type="ARBA" id="ARBA00022729"/>
    </source>
</evidence>
<dbReference type="InterPro" id="IPR023346">
    <property type="entry name" value="Lysozyme-like_dom_sf"/>
</dbReference>
<organism evidence="6 7">
    <name type="scientific">Alcanivorax xiamenensis</name>
    <dbReference type="NCBI Taxonomy" id="1177156"/>
    <lineage>
        <taxon>Bacteria</taxon>
        <taxon>Pseudomonadati</taxon>
        <taxon>Pseudomonadota</taxon>
        <taxon>Gammaproteobacteria</taxon>
        <taxon>Oceanospirillales</taxon>
        <taxon>Alcanivoracaceae</taxon>
        <taxon>Alcanivorax</taxon>
    </lineage>
</organism>
<dbReference type="SUPFAM" id="SSF53955">
    <property type="entry name" value="Lysozyme-like"/>
    <property type="match status" value="1"/>
</dbReference>
<keyword evidence="4" id="KW-0472">Membrane</keyword>
<dbReference type="SUPFAM" id="SSF53850">
    <property type="entry name" value="Periplasmic binding protein-like II"/>
    <property type="match status" value="2"/>
</dbReference>
<evidence type="ECO:0000256" key="4">
    <source>
        <dbReference type="ARBA" id="ARBA00023237"/>
    </source>
</evidence>
<comment type="caution">
    <text evidence="6">The sequence shown here is derived from an EMBL/GenBank/DDBJ whole genome shotgun (WGS) entry which is preliminary data.</text>
</comment>
<name>A0ABQ6Y482_9GAMM</name>
<dbReference type="InterPro" id="IPR001638">
    <property type="entry name" value="Solute-binding_3/MltF_N"/>
</dbReference>
<evidence type="ECO:0000313" key="6">
    <source>
        <dbReference type="EMBL" id="KAF0803910.1"/>
    </source>
</evidence>
<evidence type="ECO:0000256" key="1">
    <source>
        <dbReference type="ARBA" id="ARBA00004339"/>
    </source>
</evidence>
<dbReference type="SMART" id="SM00062">
    <property type="entry name" value="PBPb"/>
    <property type="match status" value="2"/>
</dbReference>
<evidence type="ECO:0000256" key="2">
    <source>
        <dbReference type="ARBA" id="ARBA00010333"/>
    </source>
</evidence>
<evidence type="ECO:0000313" key="7">
    <source>
        <dbReference type="Proteomes" id="UP000771797"/>
    </source>
</evidence>
<feature type="domain" description="Solute-binding protein family 3/N-terminal" evidence="5">
    <location>
        <begin position="64"/>
        <end position="265"/>
    </location>
</feature>
<dbReference type="PANTHER" id="PTHR35936">
    <property type="entry name" value="MEMBRANE-BOUND LYTIC MUREIN TRANSGLYCOSYLASE F"/>
    <property type="match status" value="1"/>
</dbReference>
<protein>
    <submittedName>
        <fullName evidence="6">Ligand-binding/transglycosylase domain-containing protein</fullName>
    </submittedName>
</protein>
<comment type="similarity">
    <text evidence="2">Belongs to the bacterial solute-binding protein 3 family.</text>
</comment>
<evidence type="ECO:0000259" key="5">
    <source>
        <dbReference type="SMART" id="SM00062"/>
    </source>
</evidence>
<comment type="subcellular location">
    <subcellularLocation>
        <location evidence="1">Cell outer membrane</location>
        <topology evidence="1">Peripheral membrane protein</topology>
    </subcellularLocation>
</comment>
<dbReference type="Gene3D" id="1.10.530.10">
    <property type="match status" value="1"/>
</dbReference>
<reference evidence="6 7" key="1">
    <citation type="submission" date="2012-09" db="EMBL/GenBank/DDBJ databases">
        <title>Genome Sequence of alkane-degrading Bacterium Alcanivorax sp. 6-D-6.</title>
        <authorList>
            <person name="Lai Q."/>
            <person name="Shao Z."/>
        </authorList>
    </citation>
    <scope>NUCLEOTIDE SEQUENCE [LARGE SCALE GENOMIC DNA]</scope>
    <source>
        <strain evidence="6 7">6-D-6</strain>
    </source>
</reference>
<dbReference type="InterPro" id="IPR008258">
    <property type="entry name" value="Transglycosylase_SLT_dom_1"/>
</dbReference>
<dbReference type="Pfam" id="PF00497">
    <property type="entry name" value="SBP_bac_3"/>
    <property type="match status" value="2"/>
</dbReference>
<keyword evidence="3" id="KW-0732">Signal</keyword>
<accession>A0ABQ6Y482</accession>
<gene>
    <name evidence="6" type="ORF">A6D6_03599</name>
</gene>
<dbReference type="Proteomes" id="UP000771797">
    <property type="component" value="Unassembled WGS sequence"/>
</dbReference>
<keyword evidence="4" id="KW-0998">Cell outer membrane</keyword>
<dbReference type="CDD" id="cd13403">
    <property type="entry name" value="MLTF-like"/>
    <property type="match status" value="1"/>
</dbReference>